<evidence type="ECO:0000256" key="2">
    <source>
        <dbReference type="ARBA" id="ARBA00023012"/>
    </source>
</evidence>
<dbReference type="SUPFAM" id="SSF52172">
    <property type="entry name" value="CheY-like"/>
    <property type="match status" value="1"/>
</dbReference>
<dbReference type="Proteomes" id="UP000589351">
    <property type="component" value="Unassembled WGS sequence"/>
</dbReference>
<dbReference type="Gene3D" id="1.10.10.10">
    <property type="entry name" value="Winged helix-like DNA-binding domain superfamily/Winged helix DNA-binding domain"/>
    <property type="match status" value="1"/>
</dbReference>
<sequence>MNHILLIKNERSKAKKLVSCLTVDRGFDLRLYDESPDDDFAIELSRNKTDLIILDWDDLSRSGPEICQTLREFTQIPIVIITDNISTDSCVDALRAGADDFIRKPFVKIELIERVRALLRRRNRQDNTYLIFKDLMLDQQKKTVSLNNHLVPFSQREYDLLYYFMSNLNTIVTRDMLMEKVWGYDTAVTDNVIDRYISYVRKKIGCHKDNRYIKTVHGRGYIMSE</sequence>
<evidence type="ECO:0000259" key="9">
    <source>
        <dbReference type="PROSITE" id="PS50110"/>
    </source>
</evidence>
<dbReference type="Gene3D" id="3.40.50.2300">
    <property type="match status" value="1"/>
</dbReference>
<organism evidence="11 12">
    <name type="scientific">Jeotgalicoccus meleagridis</name>
    <dbReference type="NCBI Taxonomy" id="2759181"/>
    <lineage>
        <taxon>Bacteria</taxon>
        <taxon>Bacillati</taxon>
        <taxon>Bacillota</taxon>
        <taxon>Bacilli</taxon>
        <taxon>Bacillales</taxon>
        <taxon>Staphylococcaceae</taxon>
        <taxon>Jeotgalicoccus</taxon>
    </lineage>
</organism>
<dbReference type="GO" id="GO:0032993">
    <property type="term" value="C:protein-DNA complex"/>
    <property type="evidence" value="ECO:0007669"/>
    <property type="project" value="TreeGrafter"/>
</dbReference>
<keyword evidence="2" id="KW-0902">Two-component regulatory system</keyword>
<evidence type="ECO:0000259" key="10">
    <source>
        <dbReference type="PROSITE" id="PS51755"/>
    </source>
</evidence>
<feature type="domain" description="OmpR/PhoB-type" evidence="10">
    <location>
        <begin position="127"/>
        <end position="225"/>
    </location>
</feature>
<dbReference type="InterPro" id="IPR036388">
    <property type="entry name" value="WH-like_DNA-bd_sf"/>
</dbReference>
<name>A0A6V7R1B7_9STAP</name>
<evidence type="ECO:0000313" key="12">
    <source>
        <dbReference type="Proteomes" id="UP000589351"/>
    </source>
</evidence>
<dbReference type="CDD" id="cd00383">
    <property type="entry name" value="trans_reg_C"/>
    <property type="match status" value="1"/>
</dbReference>
<dbReference type="InterPro" id="IPR016032">
    <property type="entry name" value="Sig_transdc_resp-reg_C-effctor"/>
</dbReference>
<dbReference type="GO" id="GO:0005829">
    <property type="term" value="C:cytosol"/>
    <property type="evidence" value="ECO:0007669"/>
    <property type="project" value="TreeGrafter"/>
</dbReference>
<dbReference type="InterPro" id="IPR039420">
    <property type="entry name" value="WalR-like"/>
</dbReference>
<dbReference type="InterPro" id="IPR011006">
    <property type="entry name" value="CheY-like_superfamily"/>
</dbReference>
<evidence type="ECO:0000256" key="5">
    <source>
        <dbReference type="ARBA" id="ARBA00023163"/>
    </source>
</evidence>
<keyword evidence="3" id="KW-0805">Transcription regulation</keyword>
<dbReference type="SMART" id="SM00448">
    <property type="entry name" value="REC"/>
    <property type="match status" value="1"/>
</dbReference>
<dbReference type="Pfam" id="PF00486">
    <property type="entry name" value="Trans_reg_C"/>
    <property type="match status" value="1"/>
</dbReference>
<dbReference type="SUPFAM" id="SSF46894">
    <property type="entry name" value="C-terminal effector domain of the bipartite response regulators"/>
    <property type="match status" value="1"/>
</dbReference>
<reference evidence="11 12" key="1">
    <citation type="submission" date="2020-07" db="EMBL/GenBank/DDBJ databases">
        <authorList>
            <person name="Criscuolo A."/>
        </authorList>
    </citation>
    <scope>NUCLEOTIDE SEQUENCE [LARGE SCALE GENOMIC DNA]</scope>
    <source>
        <strain evidence="11">CIP111649</strain>
    </source>
</reference>
<evidence type="ECO:0000313" key="11">
    <source>
        <dbReference type="EMBL" id="CAD2070752.1"/>
    </source>
</evidence>
<feature type="DNA-binding region" description="OmpR/PhoB-type" evidence="8">
    <location>
        <begin position="127"/>
        <end position="225"/>
    </location>
</feature>
<evidence type="ECO:0000256" key="8">
    <source>
        <dbReference type="PROSITE-ProRule" id="PRU01091"/>
    </source>
</evidence>
<feature type="modified residue" description="4-aspartylphosphate" evidence="7">
    <location>
        <position position="55"/>
    </location>
</feature>
<dbReference type="PROSITE" id="PS51755">
    <property type="entry name" value="OMPR_PHOB"/>
    <property type="match status" value="1"/>
</dbReference>
<feature type="domain" description="Response regulatory" evidence="9">
    <location>
        <begin position="3"/>
        <end position="119"/>
    </location>
</feature>
<dbReference type="AlphaFoldDB" id="A0A6V7R1B7"/>
<dbReference type="InterPro" id="IPR001867">
    <property type="entry name" value="OmpR/PhoB-type_DNA-bd"/>
</dbReference>
<dbReference type="EMBL" id="CAJEWD010000003">
    <property type="protein sequence ID" value="CAD2070752.1"/>
    <property type="molecule type" value="Genomic_DNA"/>
</dbReference>
<accession>A0A6V7R1B7</accession>
<comment type="caution">
    <text evidence="11">The sequence shown here is derived from an EMBL/GenBank/DDBJ whole genome shotgun (WGS) entry which is preliminary data.</text>
</comment>
<dbReference type="RefSeq" id="WP_183369088.1">
    <property type="nucleotide sequence ID" value="NZ_CAJEWD010000003.1"/>
</dbReference>
<dbReference type="SMART" id="SM00862">
    <property type="entry name" value="Trans_reg_C"/>
    <property type="match status" value="1"/>
</dbReference>
<dbReference type="GO" id="GO:0000156">
    <property type="term" value="F:phosphorelay response regulator activity"/>
    <property type="evidence" value="ECO:0007669"/>
    <property type="project" value="TreeGrafter"/>
</dbReference>
<evidence type="ECO:0000256" key="7">
    <source>
        <dbReference type="PROSITE-ProRule" id="PRU00169"/>
    </source>
</evidence>
<evidence type="ECO:0000256" key="1">
    <source>
        <dbReference type="ARBA" id="ARBA00022553"/>
    </source>
</evidence>
<dbReference type="GO" id="GO:0006355">
    <property type="term" value="P:regulation of DNA-templated transcription"/>
    <property type="evidence" value="ECO:0007669"/>
    <property type="project" value="InterPro"/>
</dbReference>
<proteinExistence type="predicted"/>
<dbReference type="GO" id="GO:0000976">
    <property type="term" value="F:transcription cis-regulatory region binding"/>
    <property type="evidence" value="ECO:0007669"/>
    <property type="project" value="TreeGrafter"/>
</dbReference>
<evidence type="ECO:0000256" key="6">
    <source>
        <dbReference type="ARBA" id="ARBA00040161"/>
    </source>
</evidence>
<gene>
    <name evidence="11" type="primary">arlR_1</name>
    <name evidence="11" type="ORF">JEODO184_00044</name>
</gene>
<dbReference type="Pfam" id="PF00072">
    <property type="entry name" value="Response_reg"/>
    <property type="match status" value="1"/>
</dbReference>
<dbReference type="PANTHER" id="PTHR48111">
    <property type="entry name" value="REGULATOR OF RPOS"/>
    <property type="match status" value="1"/>
</dbReference>
<keyword evidence="5" id="KW-0804">Transcription</keyword>
<keyword evidence="12" id="KW-1185">Reference proteome</keyword>
<dbReference type="PROSITE" id="PS50110">
    <property type="entry name" value="RESPONSE_REGULATORY"/>
    <property type="match status" value="1"/>
</dbReference>
<evidence type="ECO:0000256" key="3">
    <source>
        <dbReference type="ARBA" id="ARBA00023015"/>
    </source>
</evidence>
<protein>
    <recommendedName>
        <fullName evidence="6">Response regulator ArlR</fullName>
    </recommendedName>
</protein>
<dbReference type="InterPro" id="IPR001789">
    <property type="entry name" value="Sig_transdc_resp-reg_receiver"/>
</dbReference>
<evidence type="ECO:0000256" key="4">
    <source>
        <dbReference type="ARBA" id="ARBA00023125"/>
    </source>
</evidence>
<dbReference type="PANTHER" id="PTHR48111:SF22">
    <property type="entry name" value="REGULATOR OF RPOS"/>
    <property type="match status" value="1"/>
</dbReference>
<keyword evidence="1 7" id="KW-0597">Phosphoprotein</keyword>
<keyword evidence="4 8" id="KW-0238">DNA-binding</keyword>